<keyword evidence="6" id="KW-0779">Telomere</keyword>
<evidence type="ECO:0000256" key="9">
    <source>
        <dbReference type="SAM" id="MobiDB-lite"/>
    </source>
</evidence>
<dbReference type="PANTHER" id="PTHR14513">
    <property type="entry name" value="PROTECTION OF TELOMERES 1"/>
    <property type="match status" value="1"/>
</dbReference>
<dbReference type="Pfam" id="PF02765">
    <property type="entry name" value="POT1"/>
    <property type="match status" value="1"/>
</dbReference>
<keyword evidence="7" id="KW-0238">DNA-binding</keyword>
<dbReference type="GO" id="GO:0000783">
    <property type="term" value="C:nuclear telomere cap complex"/>
    <property type="evidence" value="ECO:0007669"/>
    <property type="project" value="TreeGrafter"/>
</dbReference>
<feature type="domain" description="Telomeric single stranded DNA binding POT1/Cdc13" evidence="10">
    <location>
        <begin position="12"/>
        <end position="176"/>
    </location>
</feature>
<dbReference type="InterPro" id="IPR028389">
    <property type="entry name" value="POT1"/>
</dbReference>
<dbReference type="SMART" id="SM00976">
    <property type="entry name" value="Telo_bind"/>
    <property type="match status" value="1"/>
</dbReference>
<evidence type="ECO:0000256" key="8">
    <source>
        <dbReference type="ARBA" id="ARBA00023242"/>
    </source>
</evidence>
<evidence type="ECO:0000313" key="11">
    <source>
        <dbReference type="EMBL" id="KAF5657252.1"/>
    </source>
</evidence>
<feature type="compositionally biased region" description="Acidic residues" evidence="9">
    <location>
        <begin position="506"/>
        <end position="515"/>
    </location>
</feature>
<organism evidence="11 12">
    <name type="scientific">Fusarium heterosporum</name>
    <dbReference type="NCBI Taxonomy" id="42747"/>
    <lineage>
        <taxon>Eukaryota</taxon>
        <taxon>Fungi</taxon>
        <taxon>Dikarya</taxon>
        <taxon>Ascomycota</taxon>
        <taxon>Pezizomycotina</taxon>
        <taxon>Sordariomycetes</taxon>
        <taxon>Hypocreomycetidae</taxon>
        <taxon>Hypocreales</taxon>
        <taxon>Nectriaceae</taxon>
        <taxon>Fusarium</taxon>
        <taxon>Fusarium heterosporum species complex</taxon>
    </lineage>
</organism>
<feature type="region of interest" description="Disordered" evidence="9">
    <location>
        <begin position="501"/>
        <end position="532"/>
    </location>
</feature>
<keyword evidence="8" id="KW-0539">Nucleus</keyword>
<feature type="compositionally biased region" description="Basic residues" evidence="9">
    <location>
        <begin position="401"/>
        <end position="416"/>
    </location>
</feature>
<dbReference type="AlphaFoldDB" id="A0A8H5ST67"/>
<evidence type="ECO:0000256" key="3">
    <source>
        <dbReference type="ARBA" id="ARBA00008442"/>
    </source>
</evidence>
<dbReference type="GO" id="GO:0010521">
    <property type="term" value="F:telomerase inhibitor activity"/>
    <property type="evidence" value="ECO:0007669"/>
    <property type="project" value="TreeGrafter"/>
</dbReference>
<keyword evidence="5" id="KW-0158">Chromosome</keyword>
<dbReference type="PANTHER" id="PTHR14513:SF0">
    <property type="entry name" value="PROTECTION OF TELOMERES PROTEIN 1"/>
    <property type="match status" value="1"/>
</dbReference>
<dbReference type="GO" id="GO:0098505">
    <property type="term" value="F:G-rich strand telomeric DNA binding"/>
    <property type="evidence" value="ECO:0007669"/>
    <property type="project" value="TreeGrafter"/>
</dbReference>
<evidence type="ECO:0000256" key="4">
    <source>
        <dbReference type="ARBA" id="ARBA00015253"/>
    </source>
</evidence>
<dbReference type="FunFam" id="2.40.50.140:FF:000303">
    <property type="entry name" value="Protection of telomeres protein 1"/>
    <property type="match status" value="1"/>
</dbReference>
<evidence type="ECO:0000259" key="10">
    <source>
        <dbReference type="SMART" id="SM00976"/>
    </source>
</evidence>
<keyword evidence="12" id="KW-1185">Reference proteome</keyword>
<dbReference type="InterPro" id="IPR032042">
    <property type="entry name" value="POT1PC"/>
</dbReference>
<dbReference type="Proteomes" id="UP000567885">
    <property type="component" value="Unassembled WGS sequence"/>
</dbReference>
<comment type="caution">
    <text evidence="11">The sequence shown here is derived from an EMBL/GenBank/DDBJ whole genome shotgun (WGS) entry which is preliminary data.</text>
</comment>
<dbReference type="CDD" id="cd04497">
    <property type="entry name" value="hPOT1_OB1_like"/>
    <property type="match status" value="1"/>
</dbReference>
<dbReference type="OrthoDB" id="2186770at2759"/>
<feature type="compositionally biased region" description="Basic and acidic residues" evidence="9">
    <location>
        <begin position="353"/>
        <end position="382"/>
    </location>
</feature>
<accession>A0A8H5ST67</accession>
<name>A0A8H5ST67_FUSHE</name>
<feature type="compositionally biased region" description="Basic and acidic residues" evidence="9">
    <location>
        <begin position="417"/>
        <end position="429"/>
    </location>
</feature>
<reference evidence="11 12" key="1">
    <citation type="submission" date="2020-05" db="EMBL/GenBank/DDBJ databases">
        <title>Identification and distribution of gene clusters putatively required for synthesis of sphingolipid metabolism inhibitors in phylogenetically diverse species of the filamentous fungus Fusarium.</title>
        <authorList>
            <person name="Kim H.-S."/>
            <person name="Busman M."/>
            <person name="Brown D.W."/>
            <person name="Divon H."/>
            <person name="Uhlig S."/>
            <person name="Proctor R.H."/>
        </authorList>
    </citation>
    <scope>NUCLEOTIDE SEQUENCE [LARGE SCALE GENOMIC DNA]</scope>
    <source>
        <strain evidence="11 12">NRRL 20693</strain>
    </source>
</reference>
<feature type="region of interest" description="Disordered" evidence="9">
    <location>
        <begin position="344"/>
        <end position="429"/>
    </location>
</feature>
<feature type="region of interest" description="Disordered" evidence="9">
    <location>
        <begin position="612"/>
        <end position="634"/>
    </location>
</feature>
<comment type="similarity">
    <text evidence="3">Belongs to the telombin family.</text>
</comment>
<proteinExistence type="inferred from homology"/>
<dbReference type="EMBL" id="JAAGWQ010000292">
    <property type="protein sequence ID" value="KAF5657252.1"/>
    <property type="molecule type" value="Genomic_DNA"/>
</dbReference>
<evidence type="ECO:0000256" key="6">
    <source>
        <dbReference type="ARBA" id="ARBA00022895"/>
    </source>
</evidence>
<dbReference type="InterPro" id="IPR012340">
    <property type="entry name" value="NA-bd_OB-fold"/>
</dbReference>
<protein>
    <recommendedName>
        <fullName evidence="4">Protection of telomeres protein 1</fullName>
    </recommendedName>
</protein>
<dbReference type="GO" id="GO:0032210">
    <property type="term" value="P:regulation of telomere maintenance via telomerase"/>
    <property type="evidence" value="ECO:0007669"/>
    <property type="project" value="TreeGrafter"/>
</dbReference>
<dbReference type="SUPFAM" id="SSF50249">
    <property type="entry name" value="Nucleic acid-binding proteins"/>
    <property type="match status" value="2"/>
</dbReference>
<dbReference type="InterPro" id="IPR011564">
    <property type="entry name" value="Telomer_end-bd_POT1/Cdc13"/>
</dbReference>
<evidence type="ECO:0000256" key="7">
    <source>
        <dbReference type="ARBA" id="ARBA00023125"/>
    </source>
</evidence>
<evidence type="ECO:0000256" key="2">
    <source>
        <dbReference type="ARBA" id="ARBA00004574"/>
    </source>
</evidence>
<comment type="subcellular location">
    <subcellularLocation>
        <location evidence="2">Chromosome</location>
        <location evidence="2">Telomere</location>
    </subcellularLocation>
    <subcellularLocation>
        <location evidence="1">Nucleus</location>
    </subcellularLocation>
</comment>
<evidence type="ECO:0000313" key="12">
    <source>
        <dbReference type="Proteomes" id="UP000567885"/>
    </source>
</evidence>
<evidence type="ECO:0000256" key="5">
    <source>
        <dbReference type="ARBA" id="ARBA00022454"/>
    </source>
</evidence>
<dbReference type="Gene3D" id="2.40.50.140">
    <property type="entry name" value="Nucleic acid-binding proteins"/>
    <property type="match status" value="2"/>
</dbReference>
<evidence type="ECO:0000256" key="1">
    <source>
        <dbReference type="ARBA" id="ARBA00004123"/>
    </source>
</evidence>
<gene>
    <name evidence="11" type="ORF">FHETE_10514</name>
</gene>
<sequence length="691" mass="78392">MPPSSTLTLPNYVTVRDILDGKYRPHTLVNVFGVVVDFRAPIPTRKEDWKCQLRLYDSSVEDDDSVALNIFRPKDDMPKVGCGDAVLLRSVKVAIIPVKMYSEFSLIVAPKVQRYGSDVCSLLTCYTSKISVYESSKIPKPPSEASCALYPRACLKDTPPDVKENGHVSQLYHKINKDRVPNQEEFEVMVVASANVKNKFSLLKDLKDGQFCDIIVQIVRPPHDAGDKMTLWVSDYTENPGFYKFSIGIDGCSLGRDGDPYGYTDKFMAETPSSAWPGPYGQRCLQITCWEPHATMIRESKMEPLTWVSIKNLQIKIGRNGTNLEGFLREDRGAVGVKIGIRPIDTNTDSENFDSRAKEALQRKREYERLRRGQIKEIKEASKAGQKRKNGAENMSEQKKQNSRSRRQEKRKNKNNNRRDHDDDQPEHDTIHVVDLNTHVKCENQDKPASLLSDIKALVQHETTIDGENVKVHLPFVNLNHRANVRVVDFAPSNLTDFTYPKRESEYDDLSDDGGESVSNSGSEDEDEQSSQVTMGYFTKARNWEWRFFLELEDATVPAKQKKERLWVAVDNQAAQCLLGLDASNLRQDKEALATLREKMFQLWGNLEERKTAAQEAARQGKPPADSDDEDQRQSVAMRPGKMMLSNRSFPCCIQQYGIKVTETDPSRANAGDGKRWQRMYRLFGSMIAGV</sequence>
<dbReference type="Pfam" id="PF16686">
    <property type="entry name" value="POT1PC"/>
    <property type="match status" value="1"/>
</dbReference>
<dbReference type="GO" id="GO:0016233">
    <property type="term" value="P:telomere capping"/>
    <property type="evidence" value="ECO:0007669"/>
    <property type="project" value="TreeGrafter"/>
</dbReference>